<feature type="transmembrane region" description="Helical" evidence="7">
    <location>
        <begin position="114"/>
        <end position="137"/>
    </location>
</feature>
<reference evidence="10" key="1">
    <citation type="journal article" date="2021" name="PeerJ">
        <title>Extensive microbial diversity within the chicken gut microbiome revealed by metagenomics and culture.</title>
        <authorList>
            <person name="Gilroy R."/>
            <person name="Ravi A."/>
            <person name="Getino M."/>
            <person name="Pursley I."/>
            <person name="Horton D.L."/>
            <person name="Alikhan N.F."/>
            <person name="Baker D."/>
            <person name="Gharbi K."/>
            <person name="Hall N."/>
            <person name="Watson M."/>
            <person name="Adriaenssens E.M."/>
            <person name="Foster-Nyarko E."/>
            <person name="Jarju S."/>
            <person name="Secka A."/>
            <person name="Antonio M."/>
            <person name="Oren A."/>
            <person name="Chaudhuri R.R."/>
            <person name="La Ragione R."/>
            <person name="Hildebrand F."/>
            <person name="Pallen M.J."/>
        </authorList>
    </citation>
    <scope>NUCLEOTIDE SEQUENCE</scope>
    <source>
        <strain evidence="10">ChiHjej13B12-24818</strain>
    </source>
</reference>
<dbReference type="InterPro" id="IPR051393">
    <property type="entry name" value="ABC_transporter_permease"/>
</dbReference>
<comment type="caution">
    <text evidence="10">The sequence shown here is derived from an EMBL/GenBank/DDBJ whole genome shotgun (WGS) entry which is preliminary data.</text>
</comment>
<dbReference type="EMBL" id="DWZH01000053">
    <property type="protein sequence ID" value="HJB10289.1"/>
    <property type="molecule type" value="Genomic_DNA"/>
</dbReference>
<organism evidence="10 11">
    <name type="scientific">Candidatus Brachybacterium merdavium</name>
    <dbReference type="NCBI Taxonomy" id="2838513"/>
    <lineage>
        <taxon>Bacteria</taxon>
        <taxon>Bacillati</taxon>
        <taxon>Actinomycetota</taxon>
        <taxon>Actinomycetes</taxon>
        <taxon>Micrococcales</taxon>
        <taxon>Dermabacteraceae</taxon>
        <taxon>Brachybacterium</taxon>
    </lineage>
</organism>
<dbReference type="CDD" id="cd06261">
    <property type="entry name" value="TM_PBP2"/>
    <property type="match status" value="1"/>
</dbReference>
<reference evidence="10" key="2">
    <citation type="submission" date="2021-04" db="EMBL/GenBank/DDBJ databases">
        <authorList>
            <person name="Gilroy R."/>
        </authorList>
    </citation>
    <scope>NUCLEOTIDE SEQUENCE</scope>
    <source>
        <strain evidence="10">ChiHjej13B12-24818</strain>
    </source>
</reference>
<dbReference type="SUPFAM" id="SSF161098">
    <property type="entry name" value="MetI-like"/>
    <property type="match status" value="1"/>
</dbReference>
<evidence type="ECO:0000256" key="6">
    <source>
        <dbReference type="ARBA" id="ARBA00023136"/>
    </source>
</evidence>
<dbReference type="GO" id="GO:0055085">
    <property type="term" value="P:transmembrane transport"/>
    <property type="evidence" value="ECO:0007669"/>
    <property type="project" value="InterPro"/>
</dbReference>
<feature type="region of interest" description="Disordered" evidence="8">
    <location>
        <begin position="1"/>
        <end position="43"/>
    </location>
</feature>
<accession>A0A9D2LCZ0</accession>
<dbReference type="Gene3D" id="1.10.3720.10">
    <property type="entry name" value="MetI-like"/>
    <property type="match status" value="1"/>
</dbReference>
<dbReference type="GO" id="GO:0005886">
    <property type="term" value="C:plasma membrane"/>
    <property type="evidence" value="ECO:0007669"/>
    <property type="project" value="UniProtKB-SubCell"/>
</dbReference>
<dbReference type="InterPro" id="IPR035906">
    <property type="entry name" value="MetI-like_sf"/>
</dbReference>
<keyword evidence="2 7" id="KW-0813">Transport</keyword>
<evidence type="ECO:0000256" key="7">
    <source>
        <dbReference type="RuleBase" id="RU363032"/>
    </source>
</evidence>
<evidence type="ECO:0000259" key="9">
    <source>
        <dbReference type="PROSITE" id="PS50928"/>
    </source>
</evidence>
<feature type="transmembrane region" description="Helical" evidence="7">
    <location>
        <begin position="51"/>
        <end position="70"/>
    </location>
</feature>
<evidence type="ECO:0000313" key="10">
    <source>
        <dbReference type="EMBL" id="HJB10289.1"/>
    </source>
</evidence>
<dbReference type="PANTHER" id="PTHR30193">
    <property type="entry name" value="ABC TRANSPORTER PERMEASE PROTEIN"/>
    <property type="match status" value="1"/>
</dbReference>
<keyword evidence="5 7" id="KW-1133">Transmembrane helix</keyword>
<proteinExistence type="inferred from homology"/>
<feature type="transmembrane region" description="Helical" evidence="7">
    <location>
        <begin position="240"/>
        <end position="261"/>
    </location>
</feature>
<dbReference type="PANTHER" id="PTHR30193:SF37">
    <property type="entry name" value="INNER MEMBRANE ABC TRANSPORTER PERMEASE PROTEIN YCJO"/>
    <property type="match status" value="1"/>
</dbReference>
<gene>
    <name evidence="10" type="ORF">H9786_07125</name>
</gene>
<feature type="domain" description="ABC transmembrane type-1" evidence="9">
    <location>
        <begin position="112"/>
        <end position="323"/>
    </location>
</feature>
<comment type="subcellular location">
    <subcellularLocation>
        <location evidence="1 7">Cell membrane</location>
        <topology evidence="1 7">Multi-pass membrane protein</topology>
    </subcellularLocation>
</comment>
<feature type="transmembrane region" description="Helical" evidence="7">
    <location>
        <begin position="197"/>
        <end position="219"/>
    </location>
</feature>
<evidence type="ECO:0000256" key="2">
    <source>
        <dbReference type="ARBA" id="ARBA00022448"/>
    </source>
</evidence>
<evidence type="ECO:0000256" key="4">
    <source>
        <dbReference type="ARBA" id="ARBA00022692"/>
    </source>
</evidence>
<feature type="transmembrane region" description="Helical" evidence="7">
    <location>
        <begin position="149"/>
        <end position="169"/>
    </location>
</feature>
<dbReference type="InterPro" id="IPR000515">
    <property type="entry name" value="MetI-like"/>
</dbReference>
<name>A0A9D2LCZ0_9MICO</name>
<feature type="transmembrane region" description="Helical" evidence="7">
    <location>
        <begin position="302"/>
        <end position="327"/>
    </location>
</feature>
<evidence type="ECO:0000256" key="3">
    <source>
        <dbReference type="ARBA" id="ARBA00022475"/>
    </source>
</evidence>
<dbReference type="AlphaFoldDB" id="A0A9D2LCZ0"/>
<keyword evidence="3" id="KW-1003">Cell membrane</keyword>
<dbReference type="PROSITE" id="PS50928">
    <property type="entry name" value="ABC_TM1"/>
    <property type="match status" value="1"/>
</dbReference>
<sequence>MTETPSRAADAVSPGGGTSPVSTARRDAGAPTPARTPLKRRRMSRRARRDAFVFLAFAAPNLVLIAMFTYRPLFLNIQYSLLDWTLGSTTATFIGLDNYIEFFTSEAGLTSLRITVIFTVFTVGGAMVLGLLIALALNINIPGRTLARSAVFAPYVLSGVGVGLVWLFIFDPNFGVLSWILGRLGLGSPEWFLDPDMSLIMVMIVYVWKNLGYCAIVYLGGLQSLPQDVMHAAQLDGAGAVRRFFSISIPLLSPTTFFLLITTTLNSLQAFDLLRIMTPTGRGTNTMIFESYLQAFGGYSRAGYSATISVLLFVILIVMTVAQILFVERKVHYS</sequence>
<comment type="similarity">
    <text evidence="7">Belongs to the binding-protein-dependent transport system permease family.</text>
</comment>
<protein>
    <submittedName>
        <fullName evidence="10">Sugar ABC transporter permease</fullName>
    </submittedName>
</protein>
<evidence type="ECO:0000256" key="5">
    <source>
        <dbReference type="ARBA" id="ARBA00022989"/>
    </source>
</evidence>
<evidence type="ECO:0000256" key="1">
    <source>
        <dbReference type="ARBA" id="ARBA00004651"/>
    </source>
</evidence>
<dbReference type="Pfam" id="PF00528">
    <property type="entry name" value="BPD_transp_1"/>
    <property type="match status" value="1"/>
</dbReference>
<keyword evidence="6 7" id="KW-0472">Membrane</keyword>
<dbReference type="Proteomes" id="UP000823823">
    <property type="component" value="Unassembled WGS sequence"/>
</dbReference>
<keyword evidence="4 7" id="KW-0812">Transmembrane</keyword>
<evidence type="ECO:0000313" key="11">
    <source>
        <dbReference type="Proteomes" id="UP000823823"/>
    </source>
</evidence>
<evidence type="ECO:0000256" key="8">
    <source>
        <dbReference type="SAM" id="MobiDB-lite"/>
    </source>
</evidence>